<gene>
    <name evidence="11" type="primary">whiB</name>
    <name evidence="13" type="ORF">DI579_06240</name>
</gene>
<evidence type="ECO:0000256" key="1">
    <source>
        <dbReference type="ARBA" id="ARBA00004496"/>
    </source>
</evidence>
<evidence type="ECO:0000256" key="3">
    <source>
        <dbReference type="ARBA" id="ARBA00022485"/>
    </source>
</evidence>
<comment type="subcellular location">
    <subcellularLocation>
        <location evidence="1 11">Cytoplasm</location>
    </subcellularLocation>
</comment>
<feature type="domain" description="4Fe-4S Wbl-type" evidence="12">
    <location>
        <begin position="39"/>
        <end position="95"/>
    </location>
</feature>
<name>A0A2W5IDJ1_9ACTN</name>
<evidence type="ECO:0000256" key="9">
    <source>
        <dbReference type="ARBA" id="ARBA00023157"/>
    </source>
</evidence>
<feature type="binding site" evidence="11">
    <location>
        <position position="71"/>
    </location>
    <ligand>
        <name>[4Fe-4S] cluster</name>
        <dbReference type="ChEBI" id="CHEBI:49883"/>
    </ligand>
</feature>
<evidence type="ECO:0000256" key="11">
    <source>
        <dbReference type="HAMAP-Rule" id="MF_01479"/>
    </source>
</evidence>
<keyword evidence="3 11" id="KW-0004">4Fe-4S</keyword>
<keyword evidence="11" id="KW-0963">Cytoplasm</keyword>
<comment type="PTM">
    <text evidence="11">Upon Fe-S cluster removal intramolecular disulfide bonds are formed.</text>
</comment>
<evidence type="ECO:0000256" key="10">
    <source>
        <dbReference type="ARBA" id="ARBA00023163"/>
    </source>
</evidence>
<dbReference type="GO" id="GO:0005737">
    <property type="term" value="C:cytoplasm"/>
    <property type="evidence" value="ECO:0007669"/>
    <property type="project" value="UniProtKB-SubCell"/>
</dbReference>
<sequence length="196" mass="21677">MTVLLGHSAAGSSATDGAAAGPYRDLSSWDRSEWVAHALCRNDGGDSLFVKGAAQRDAALRCLNCPVLIQCRADALDSRVEFGVWGGMTERERRSILRHFPDVPSWRNLLDPVTRGATLAEGEGDPEGALEALKALNVNTERRFKRHKSSKMQQFTRVLNDIADQLDTSSEEESSEMETLKTIETLRHFKEQSSSE</sequence>
<dbReference type="PANTHER" id="PTHR38839">
    <property type="entry name" value="TRANSCRIPTIONAL REGULATOR WHID-RELATED"/>
    <property type="match status" value="1"/>
</dbReference>
<keyword evidence="7 11" id="KW-0805">Transcription regulation</keyword>
<feature type="binding site" evidence="11">
    <location>
        <position position="40"/>
    </location>
    <ligand>
        <name>[4Fe-4S] cluster</name>
        <dbReference type="ChEBI" id="CHEBI:49883"/>
    </ligand>
</feature>
<comment type="cofactor">
    <cofactor evidence="11">
        <name>[4Fe-4S] cluster</name>
        <dbReference type="ChEBI" id="CHEBI:49883"/>
    </cofactor>
    <text evidence="11">Binds 1 [4Fe-4S] cluster per subunit. Following nitrosylation of the [4Fe-4S] cluster binds 1 [4Fe-8(NO)] cluster per subunit.</text>
</comment>
<comment type="caution">
    <text evidence="13">The sequence shown here is derived from an EMBL/GenBank/DDBJ whole genome shotgun (WGS) entry which is preliminary data.</text>
</comment>
<dbReference type="PROSITE" id="PS51674">
    <property type="entry name" value="4FE4S_WBL"/>
    <property type="match status" value="1"/>
</dbReference>
<keyword evidence="8 11" id="KW-0238">DNA-binding</keyword>
<dbReference type="InterPro" id="IPR034768">
    <property type="entry name" value="4FE4S_WBL"/>
</dbReference>
<proteinExistence type="inferred from homology"/>
<keyword evidence="10 11" id="KW-0804">Transcription</keyword>
<protein>
    <recommendedName>
        <fullName evidence="11">Transcriptional regulator WhiB</fullName>
    </recommendedName>
</protein>
<dbReference type="GO" id="GO:0046872">
    <property type="term" value="F:metal ion binding"/>
    <property type="evidence" value="ECO:0007669"/>
    <property type="project" value="UniProtKB-KW"/>
</dbReference>
<feature type="binding site" evidence="11">
    <location>
        <position position="65"/>
    </location>
    <ligand>
        <name>[4Fe-4S] cluster</name>
        <dbReference type="ChEBI" id="CHEBI:49883"/>
    </ligand>
</feature>
<dbReference type="InterPro" id="IPR003482">
    <property type="entry name" value="Whib"/>
</dbReference>
<evidence type="ECO:0000256" key="4">
    <source>
        <dbReference type="ARBA" id="ARBA00022723"/>
    </source>
</evidence>
<evidence type="ECO:0000256" key="5">
    <source>
        <dbReference type="ARBA" id="ARBA00023004"/>
    </source>
</evidence>
<dbReference type="PANTHER" id="PTHR38839:SF7">
    <property type="entry name" value="TRANSCRIPTIONAL REGULATOR WHIB4"/>
    <property type="match status" value="1"/>
</dbReference>
<evidence type="ECO:0000256" key="6">
    <source>
        <dbReference type="ARBA" id="ARBA00023014"/>
    </source>
</evidence>
<comment type="function">
    <text evidence="11">Acts as a transcriptional regulator. Probably redox-responsive. The apo- but not holo-form probably binds DNA.</text>
</comment>
<evidence type="ECO:0000313" key="14">
    <source>
        <dbReference type="Proteomes" id="UP000248606"/>
    </source>
</evidence>
<dbReference type="GO" id="GO:0047134">
    <property type="term" value="F:protein-disulfide reductase [NAD(P)H] activity"/>
    <property type="evidence" value="ECO:0007669"/>
    <property type="project" value="TreeGrafter"/>
</dbReference>
<dbReference type="GO" id="GO:0003677">
    <property type="term" value="F:DNA binding"/>
    <property type="evidence" value="ECO:0007669"/>
    <property type="project" value="UniProtKB-UniRule"/>
</dbReference>
<dbReference type="GO" id="GO:0051539">
    <property type="term" value="F:4 iron, 4 sulfur cluster binding"/>
    <property type="evidence" value="ECO:0007669"/>
    <property type="project" value="UniProtKB-UniRule"/>
</dbReference>
<dbReference type="Proteomes" id="UP000248606">
    <property type="component" value="Unassembled WGS sequence"/>
</dbReference>
<evidence type="ECO:0000256" key="7">
    <source>
        <dbReference type="ARBA" id="ARBA00023015"/>
    </source>
</evidence>
<evidence type="ECO:0000313" key="13">
    <source>
        <dbReference type="EMBL" id="PZP88464.1"/>
    </source>
</evidence>
<evidence type="ECO:0000259" key="12">
    <source>
        <dbReference type="PROSITE" id="PS51674"/>
    </source>
</evidence>
<dbReference type="HAMAP" id="MF_01479">
    <property type="entry name" value="WhiB"/>
    <property type="match status" value="1"/>
</dbReference>
<evidence type="ECO:0000256" key="8">
    <source>
        <dbReference type="ARBA" id="ARBA00023125"/>
    </source>
</evidence>
<keyword evidence="6 11" id="KW-0411">Iron-sulfur</keyword>
<evidence type="ECO:0000256" key="2">
    <source>
        <dbReference type="ARBA" id="ARBA00006597"/>
    </source>
</evidence>
<dbReference type="EMBL" id="QFOZ01000011">
    <property type="protein sequence ID" value="PZP88464.1"/>
    <property type="molecule type" value="Genomic_DNA"/>
</dbReference>
<dbReference type="GO" id="GO:0035731">
    <property type="term" value="F:dinitrosyl-iron complex binding"/>
    <property type="evidence" value="ECO:0007669"/>
    <property type="project" value="UniProtKB-UniRule"/>
</dbReference>
<dbReference type="GO" id="GO:0045454">
    <property type="term" value="P:cell redox homeostasis"/>
    <property type="evidence" value="ECO:0007669"/>
    <property type="project" value="TreeGrafter"/>
</dbReference>
<dbReference type="GO" id="GO:0045892">
    <property type="term" value="P:negative regulation of DNA-templated transcription"/>
    <property type="evidence" value="ECO:0007669"/>
    <property type="project" value="TreeGrafter"/>
</dbReference>
<comment type="similarity">
    <text evidence="2 11">Belongs to the WhiB family.</text>
</comment>
<comment type="PTM">
    <text evidence="11">The Fe-S cluster can be nitrosylated by nitric oxide (NO).</text>
</comment>
<keyword evidence="4 11" id="KW-0479">Metal-binding</keyword>
<keyword evidence="9 11" id="KW-1015">Disulfide bond</keyword>
<keyword evidence="5 11" id="KW-0408">Iron</keyword>
<feature type="binding site" evidence="11">
    <location>
        <position position="62"/>
    </location>
    <ligand>
        <name>[4Fe-4S] cluster</name>
        <dbReference type="ChEBI" id="CHEBI:49883"/>
    </ligand>
</feature>
<dbReference type="Pfam" id="PF02467">
    <property type="entry name" value="Whib"/>
    <property type="match status" value="1"/>
</dbReference>
<organism evidence="13 14">
    <name type="scientific">Lawsonella clevelandensis</name>
    <dbReference type="NCBI Taxonomy" id="1528099"/>
    <lineage>
        <taxon>Bacteria</taxon>
        <taxon>Bacillati</taxon>
        <taxon>Actinomycetota</taxon>
        <taxon>Actinomycetes</taxon>
        <taxon>Mycobacteriales</taxon>
        <taxon>Lawsonellaceae</taxon>
        <taxon>Lawsonella</taxon>
    </lineage>
</organism>
<reference evidence="13 14" key="1">
    <citation type="submission" date="2017-08" db="EMBL/GenBank/DDBJ databases">
        <title>Infants hospitalized years apart are colonized by the same room-sourced microbial strains.</title>
        <authorList>
            <person name="Brooks B."/>
            <person name="Olm M.R."/>
            <person name="Firek B.A."/>
            <person name="Baker R."/>
            <person name="Thomas B.C."/>
            <person name="Morowitz M.J."/>
            <person name="Banfield J.F."/>
        </authorList>
    </citation>
    <scope>NUCLEOTIDE SEQUENCE [LARGE SCALE GENOMIC DNA]</scope>
    <source>
        <strain evidence="13">S2_006_000_R1_57</strain>
    </source>
</reference>
<dbReference type="AlphaFoldDB" id="A0A2W5IDJ1"/>
<accession>A0A2W5IDJ1</accession>